<accession>A0AAW7APB7</accession>
<evidence type="ECO:0000313" key="1">
    <source>
        <dbReference type="EMBL" id="MDK9867025.1"/>
    </source>
</evidence>
<dbReference type="Proteomes" id="UP001174037">
    <property type="component" value="Unassembled WGS sequence"/>
</dbReference>
<dbReference type="AlphaFoldDB" id="A0AAW7APB7"/>
<reference evidence="1" key="2">
    <citation type="submission" date="2023-03" db="EMBL/GenBank/DDBJ databases">
        <authorList>
            <person name="Vazquez L."/>
            <person name="Rodriguez J."/>
            <person name="Mayo B."/>
            <person name="Florez A.B."/>
        </authorList>
    </citation>
    <scope>NUCLEOTIDE SEQUENCE</scope>
    <source>
        <strain evidence="1">5A3I</strain>
    </source>
</reference>
<proteinExistence type="predicted"/>
<protein>
    <submittedName>
        <fullName evidence="1">XkdX family protein</fullName>
    </submittedName>
</protein>
<reference evidence="1" key="1">
    <citation type="journal article" date="2023" name="Int. J. Mol. Sci.">
        <title>Antibiotic Resistance/Susceptibility Profiles of Staphylococcus equorum Strains from Cheese, and Genome Analysis for Antibiotic Resistance Genes.</title>
        <authorList>
            <person name="Vazquez L."/>
            <person name="Srednik M.E."/>
            <person name="Rodriguez J."/>
            <person name="Florez A.B."/>
            <person name="Mayo B."/>
        </authorList>
    </citation>
    <scope>NUCLEOTIDE SEQUENCE</scope>
    <source>
        <strain evidence="1">5A3I</strain>
    </source>
</reference>
<dbReference type="InterPro" id="IPR010022">
    <property type="entry name" value="XkdX"/>
</dbReference>
<name>A0AAW7APB7_9STAP</name>
<comment type="caution">
    <text evidence="1">The sequence shown here is derived from an EMBL/GenBank/DDBJ whole genome shotgun (WGS) entry which is preliminary data.</text>
</comment>
<dbReference type="EMBL" id="JARGCK010000020">
    <property type="protein sequence ID" value="MDK9867025.1"/>
    <property type="molecule type" value="Genomic_DNA"/>
</dbReference>
<dbReference type="NCBIfam" id="TIGR01669">
    <property type="entry name" value="phage_XkdX"/>
    <property type="match status" value="1"/>
</dbReference>
<organism evidence="1 2">
    <name type="scientific">Staphylococcus equorum</name>
    <dbReference type="NCBI Taxonomy" id="246432"/>
    <lineage>
        <taxon>Bacteria</taxon>
        <taxon>Bacillati</taxon>
        <taxon>Bacillota</taxon>
        <taxon>Bacilli</taxon>
        <taxon>Bacillales</taxon>
        <taxon>Staphylococcaceae</taxon>
        <taxon>Staphylococcus</taxon>
    </lineage>
</organism>
<dbReference type="RefSeq" id="WP_285324462.1">
    <property type="nucleotide sequence ID" value="NZ_JARGCK010000020.1"/>
</dbReference>
<sequence>MYTFPKFDDLKTQWGWNIYTLEDMQWYVNMGVIDKEEYALITGEKYPEQPQV</sequence>
<evidence type="ECO:0000313" key="2">
    <source>
        <dbReference type="Proteomes" id="UP001174037"/>
    </source>
</evidence>
<dbReference type="Pfam" id="PF09693">
    <property type="entry name" value="Phage_XkdX"/>
    <property type="match status" value="1"/>
</dbReference>
<gene>
    <name evidence="1" type="ORF">P1A27_13930</name>
</gene>